<dbReference type="InterPro" id="IPR051783">
    <property type="entry name" value="NAD(P)-dependent_oxidoreduct"/>
</dbReference>
<dbReference type="EMBL" id="BNAF01000001">
    <property type="protein sequence ID" value="GHE23232.1"/>
    <property type="molecule type" value="Genomic_DNA"/>
</dbReference>
<keyword evidence="2" id="KW-1185">Reference proteome</keyword>
<dbReference type="PANTHER" id="PTHR48079">
    <property type="entry name" value="PROTEIN YEEZ"/>
    <property type="match status" value="1"/>
</dbReference>
<dbReference type="PANTHER" id="PTHR48079:SF6">
    <property type="entry name" value="NAD(P)-BINDING DOMAIN-CONTAINING PROTEIN-RELATED"/>
    <property type="match status" value="1"/>
</dbReference>
<dbReference type="Gene3D" id="3.40.50.720">
    <property type="entry name" value="NAD(P)-binding Rossmann-like Domain"/>
    <property type="match status" value="1"/>
</dbReference>
<name>A0ABQ3HUT0_9SPHI</name>
<sequence length="254" mass="28773">MGCGWIGEAFAAKLLREGHEIYATTTDSEKYQRLQAAGIFAIKANFEEEIHLKNFPPEVDFVLNSIPAVKRLDWARLDARFTAVKQLLIQLRYRKHIYLSSIGVYPDQDGIYSEESSIASEGNKLLFAEELMLELHDTVVYRLGGLFGEQRIFAKYFQSKVCTTGAQIANFIHQTDVVNLLDAGFKQRLSALRYNLVAPDHPTKKDVIRASAAKYDFELPSAFLDENSFQKLVIGDKISNELAYTFAYPSPLDF</sequence>
<proteinExistence type="predicted"/>
<evidence type="ECO:0000313" key="1">
    <source>
        <dbReference type="EMBL" id="GHE23232.1"/>
    </source>
</evidence>
<dbReference type="Proteomes" id="UP000620550">
    <property type="component" value="Unassembled WGS sequence"/>
</dbReference>
<organism evidence="1 2">
    <name type="scientific">Sphingobacterium griseoflavum</name>
    <dbReference type="NCBI Taxonomy" id="1474952"/>
    <lineage>
        <taxon>Bacteria</taxon>
        <taxon>Pseudomonadati</taxon>
        <taxon>Bacteroidota</taxon>
        <taxon>Sphingobacteriia</taxon>
        <taxon>Sphingobacteriales</taxon>
        <taxon>Sphingobacteriaceae</taxon>
        <taxon>Sphingobacterium</taxon>
    </lineage>
</organism>
<accession>A0ABQ3HUT0</accession>
<gene>
    <name evidence="1" type="ORF">GCM10017764_02000</name>
</gene>
<protein>
    <submittedName>
        <fullName evidence="1">NAD(P)-dependent oxidoreductase</fullName>
    </submittedName>
</protein>
<dbReference type="InterPro" id="IPR036291">
    <property type="entry name" value="NAD(P)-bd_dom_sf"/>
</dbReference>
<dbReference type="SUPFAM" id="SSF51735">
    <property type="entry name" value="NAD(P)-binding Rossmann-fold domains"/>
    <property type="match status" value="1"/>
</dbReference>
<evidence type="ECO:0000313" key="2">
    <source>
        <dbReference type="Proteomes" id="UP000620550"/>
    </source>
</evidence>
<reference evidence="2" key="1">
    <citation type="journal article" date="2019" name="Int. J. Syst. Evol. Microbiol.">
        <title>The Global Catalogue of Microorganisms (GCM) 10K type strain sequencing project: providing services to taxonomists for standard genome sequencing and annotation.</title>
        <authorList>
            <consortium name="The Broad Institute Genomics Platform"/>
            <consortium name="The Broad Institute Genome Sequencing Center for Infectious Disease"/>
            <person name="Wu L."/>
            <person name="Ma J."/>
        </authorList>
    </citation>
    <scope>NUCLEOTIDE SEQUENCE [LARGE SCALE GENOMIC DNA]</scope>
    <source>
        <strain evidence="2">CGMCC 1.12966</strain>
    </source>
</reference>
<comment type="caution">
    <text evidence="1">The sequence shown here is derived from an EMBL/GenBank/DDBJ whole genome shotgun (WGS) entry which is preliminary data.</text>
</comment>